<protein>
    <submittedName>
        <fullName evidence="9">Putative transcription factor MYB58</fullName>
    </submittedName>
</protein>
<proteinExistence type="predicted"/>
<dbReference type="InterPro" id="IPR001005">
    <property type="entry name" value="SANT/Myb"/>
</dbReference>
<evidence type="ECO:0000259" key="8">
    <source>
        <dbReference type="PROSITE" id="PS51294"/>
    </source>
</evidence>
<keyword evidence="4" id="KW-0238">DNA-binding</keyword>
<evidence type="ECO:0000259" key="7">
    <source>
        <dbReference type="PROSITE" id="PS50090"/>
    </source>
</evidence>
<keyword evidence="5" id="KW-0804">Transcription</keyword>
<keyword evidence="3" id="KW-0805">Transcription regulation</keyword>
<evidence type="ECO:0000256" key="5">
    <source>
        <dbReference type="ARBA" id="ARBA00023163"/>
    </source>
</evidence>
<dbReference type="Gene3D" id="1.10.10.60">
    <property type="entry name" value="Homeodomain-like"/>
    <property type="match status" value="2"/>
</dbReference>
<dbReference type="InterPro" id="IPR017930">
    <property type="entry name" value="Myb_dom"/>
</dbReference>
<evidence type="ECO:0000256" key="4">
    <source>
        <dbReference type="ARBA" id="ARBA00023125"/>
    </source>
</evidence>
<keyword evidence="2" id="KW-0677">Repeat</keyword>
<feature type="domain" description="Myb-like" evidence="7">
    <location>
        <begin position="129"/>
        <end position="172"/>
    </location>
</feature>
<dbReference type="Proteomes" id="UP000289340">
    <property type="component" value="Chromosome 9"/>
</dbReference>
<evidence type="ECO:0000256" key="1">
    <source>
        <dbReference type="ARBA" id="ARBA00004123"/>
    </source>
</evidence>
<evidence type="ECO:0000256" key="6">
    <source>
        <dbReference type="ARBA" id="ARBA00023242"/>
    </source>
</evidence>
<dbReference type="GO" id="GO:0003677">
    <property type="term" value="F:DNA binding"/>
    <property type="evidence" value="ECO:0007669"/>
    <property type="project" value="UniProtKB-KW"/>
</dbReference>
<organism evidence="9 10">
    <name type="scientific">Glycine soja</name>
    <name type="common">Wild soybean</name>
    <dbReference type="NCBI Taxonomy" id="3848"/>
    <lineage>
        <taxon>Eukaryota</taxon>
        <taxon>Viridiplantae</taxon>
        <taxon>Streptophyta</taxon>
        <taxon>Embryophyta</taxon>
        <taxon>Tracheophyta</taxon>
        <taxon>Spermatophyta</taxon>
        <taxon>Magnoliopsida</taxon>
        <taxon>eudicotyledons</taxon>
        <taxon>Gunneridae</taxon>
        <taxon>Pentapetalae</taxon>
        <taxon>rosids</taxon>
        <taxon>fabids</taxon>
        <taxon>Fabales</taxon>
        <taxon>Fabaceae</taxon>
        <taxon>Papilionoideae</taxon>
        <taxon>50 kb inversion clade</taxon>
        <taxon>NPAAA clade</taxon>
        <taxon>indigoferoid/millettioid clade</taxon>
        <taxon>Phaseoleae</taxon>
        <taxon>Glycine</taxon>
        <taxon>Glycine subgen. Soja</taxon>
    </lineage>
</organism>
<dbReference type="FunFam" id="1.10.10.60:FF:000351">
    <property type="entry name" value="Transcription factor GAMYB"/>
    <property type="match status" value="1"/>
</dbReference>
<dbReference type="AlphaFoldDB" id="A0A445IUV6"/>
<comment type="subcellular location">
    <subcellularLocation>
        <location evidence="1">Nucleus</location>
    </subcellularLocation>
</comment>
<dbReference type="CDD" id="cd00167">
    <property type="entry name" value="SANT"/>
    <property type="match status" value="2"/>
</dbReference>
<dbReference type="InterPro" id="IPR053106">
    <property type="entry name" value="Plant_Male-Germline_Reg_TFs"/>
</dbReference>
<dbReference type="SMART" id="SM00717">
    <property type="entry name" value="SANT"/>
    <property type="match status" value="2"/>
</dbReference>
<gene>
    <name evidence="9" type="ORF">D0Y65_022751</name>
</gene>
<name>A0A445IUV6_GLYSO</name>
<dbReference type="PANTHER" id="PTHR47996:SF1">
    <property type="entry name" value="MYB TRANSCRIPTION FACTOR"/>
    <property type="match status" value="1"/>
</dbReference>
<dbReference type="PANTHER" id="PTHR47996">
    <property type="entry name" value="TRANSCRIPTION FACTOR DUO1"/>
    <property type="match status" value="1"/>
</dbReference>
<feature type="domain" description="HTH myb-type" evidence="8">
    <location>
        <begin position="68"/>
        <end position="116"/>
    </location>
</feature>
<feature type="domain" description="HTH myb-type" evidence="8">
    <location>
        <begin position="121"/>
        <end position="176"/>
    </location>
</feature>
<sequence>MAGLCMFPTNRQNRRMRKVGSKNPLHCVHVDQKPNHATCCHATNIRKQNFRNVPRVRRKERGMEIRELEMIKKGPWSSEEDEVLLRHVSKYGPREWSSIRSKGLLPRTGKSCRLRWVNKLRPNLKTGCKFTAEEERLVIELQAQYGNKWAKIATYLQGRTDNDVKNFWSSRRKRLERMLQKPPASKPKKNKGKAHLNQVQQVEEMVPPCSSNQVEEILSYATSYMGNTLVFEMINLQDLIKPNYQQLENDYLSAVEVDATPLHTVPSFESSSGYNFPLLPEPEPLLDFPLFPECQDLVPEPFDPNFVYGFEEKKCLQCACSSSQKLGTRLPTFGLEGNSQSASSNGFFKDFPSEIFEYFEHIPTSSDQ</sequence>
<reference evidence="9 10" key="1">
    <citation type="submission" date="2018-09" db="EMBL/GenBank/DDBJ databases">
        <title>A high-quality reference genome of wild soybean provides a powerful tool to mine soybean genomes.</title>
        <authorList>
            <person name="Xie M."/>
            <person name="Chung C.Y.L."/>
            <person name="Li M.-W."/>
            <person name="Wong F.-L."/>
            <person name="Chan T.-F."/>
            <person name="Lam H.-M."/>
        </authorList>
    </citation>
    <scope>NUCLEOTIDE SEQUENCE [LARGE SCALE GENOMIC DNA]</scope>
    <source>
        <strain evidence="10">cv. W05</strain>
        <tissue evidence="9">Hypocotyl of etiolated seedlings</tissue>
    </source>
</reference>
<keyword evidence="6" id="KW-0539">Nucleus</keyword>
<evidence type="ECO:0000256" key="3">
    <source>
        <dbReference type="ARBA" id="ARBA00023015"/>
    </source>
</evidence>
<feature type="domain" description="Myb-like" evidence="7">
    <location>
        <begin position="68"/>
        <end position="120"/>
    </location>
</feature>
<keyword evidence="10" id="KW-1185">Reference proteome</keyword>
<evidence type="ECO:0000313" key="9">
    <source>
        <dbReference type="EMBL" id="RZB89914.1"/>
    </source>
</evidence>
<evidence type="ECO:0000313" key="10">
    <source>
        <dbReference type="Proteomes" id="UP000289340"/>
    </source>
</evidence>
<dbReference type="Pfam" id="PF00249">
    <property type="entry name" value="Myb_DNA-binding"/>
    <property type="match status" value="2"/>
</dbReference>
<dbReference type="SUPFAM" id="SSF46689">
    <property type="entry name" value="Homeodomain-like"/>
    <property type="match status" value="1"/>
</dbReference>
<dbReference type="InterPro" id="IPR009057">
    <property type="entry name" value="Homeodomain-like_sf"/>
</dbReference>
<accession>A0A445IUV6</accession>
<dbReference type="EMBL" id="QZWG01000009">
    <property type="protein sequence ID" value="RZB89914.1"/>
    <property type="molecule type" value="Genomic_DNA"/>
</dbReference>
<evidence type="ECO:0000256" key="2">
    <source>
        <dbReference type="ARBA" id="ARBA00022737"/>
    </source>
</evidence>
<dbReference type="PROSITE" id="PS51294">
    <property type="entry name" value="HTH_MYB"/>
    <property type="match status" value="2"/>
</dbReference>
<comment type="caution">
    <text evidence="9">The sequence shown here is derived from an EMBL/GenBank/DDBJ whole genome shotgun (WGS) entry which is preliminary data.</text>
</comment>
<dbReference type="PROSITE" id="PS50090">
    <property type="entry name" value="MYB_LIKE"/>
    <property type="match status" value="2"/>
</dbReference>
<dbReference type="FunFam" id="1.10.10.60:FF:000060">
    <property type="entry name" value="MYB transcription factor"/>
    <property type="match status" value="1"/>
</dbReference>
<dbReference type="GO" id="GO:0005634">
    <property type="term" value="C:nucleus"/>
    <property type="evidence" value="ECO:0007669"/>
    <property type="project" value="UniProtKB-SubCell"/>
</dbReference>